<accession>A0A1S9PHL0</accession>
<keyword evidence="1" id="KW-0732">Signal</keyword>
<dbReference type="PANTHER" id="PTHR31284:SF10">
    <property type="entry name" value="ACID PHOSPHATASE-LIKE PROTEIN"/>
    <property type="match status" value="1"/>
</dbReference>
<dbReference type="GO" id="GO:0009279">
    <property type="term" value="C:cell outer membrane"/>
    <property type="evidence" value="ECO:0007669"/>
    <property type="project" value="InterPro"/>
</dbReference>
<comment type="caution">
    <text evidence="2">The sequence shown here is derived from an EMBL/GenBank/DDBJ whole genome shotgun (WGS) entry which is preliminary data.</text>
</comment>
<keyword evidence="2" id="KW-0449">Lipoprotein</keyword>
<protein>
    <submittedName>
        <fullName evidence="2">5'-nucleotidase, lipoprotein e(P4) family</fullName>
    </submittedName>
</protein>
<dbReference type="Pfam" id="PF03767">
    <property type="entry name" value="Acid_phosphat_B"/>
    <property type="match status" value="1"/>
</dbReference>
<dbReference type="PROSITE" id="PS51257">
    <property type="entry name" value="PROKAR_LIPOPROTEIN"/>
    <property type="match status" value="1"/>
</dbReference>
<dbReference type="CDD" id="cd07534">
    <property type="entry name" value="HAD_CAP"/>
    <property type="match status" value="1"/>
</dbReference>
<dbReference type="RefSeq" id="WP_078348030.1">
    <property type="nucleotide sequence ID" value="NZ_MBTF01000010.1"/>
</dbReference>
<name>A0A1S9PHL0_9SPHI</name>
<dbReference type="Gene3D" id="3.40.50.1000">
    <property type="entry name" value="HAD superfamily/HAD-like"/>
    <property type="match status" value="1"/>
</dbReference>
<dbReference type="InterPro" id="IPR005519">
    <property type="entry name" value="Acid_phosphat_B-like"/>
</dbReference>
<dbReference type="SFLD" id="SFLDS00003">
    <property type="entry name" value="Haloacid_Dehalogenase"/>
    <property type="match status" value="1"/>
</dbReference>
<evidence type="ECO:0000256" key="1">
    <source>
        <dbReference type="ARBA" id="ARBA00022729"/>
    </source>
</evidence>
<dbReference type="InterPro" id="IPR023214">
    <property type="entry name" value="HAD_sf"/>
</dbReference>
<dbReference type="STRING" id="1792845.BC343_27405"/>
<dbReference type="EMBL" id="MBTF01000010">
    <property type="protein sequence ID" value="OOQ60058.1"/>
    <property type="molecule type" value="Genomic_DNA"/>
</dbReference>
<dbReference type="InterPro" id="IPR006423">
    <property type="entry name" value="Lipo_e_P4"/>
</dbReference>
<dbReference type="AlphaFoldDB" id="A0A1S9PHL0"/>
<dbReference type="InterPro" id="IPR036412">
    <property type="entry name" value="HAD-like_sf"/>
</dbReference>
<dbReference type="NCBIfam" id="TIGR01533">
    <property type="entry name" value="lipo_e_P4"/>
    <property type="match status" value="1"/>
</dbReference>
<evidence type="ECO:0000313" key="2">
    <source>
        <dbReference type="EMBL" id="OOQ60058.1"/>
    </source>
</evidence>
<keyword evidence="3" id="KW-1185">Reference proteome</keyword>
<gene>
    <name evidence="2" type="ORF">BC343_27405</name>
</gene>
<dbReference type="SUPFAM" id="SSF56784">
    <property type="entry name" value="HAD-like"/>
    <property type="match status" value="1"/>
</dbReference>
<dbReference type="SFLD" id="SFLDG01125">
    <property type="entry name" value="C1.1:_Acid_Phosphatase_Like"/>
    <property type="match status" value="1"/>
</dbReference>
<dbReference type="PANTHER" id="PTHR31284">
    <property type="entry name" value="ACID PHOSPHATASE-LIKE PROTEIN"/>
    <property type="match status" value="1"/>
</dbReference>
<sequence>MKKTIAPLVAVLILVSACSTQKKTQPLSIANGGKVWSSAWQQRSAEYKALCFQAYNLAKMRLNEAIRTEGSKPFAVVTDIDETLLDNSPYDAARADSNLEYTPATWKAWTNKAAADTVPGAPAFFKYAASKGVTVFYITNRDEDEKAATIQNLQKFGLPNTDNEHVLMKQGTSSKESRRQSVLSTYNIVLLCGDNLPDFDALYDSLKEKRQTEASRMAVTERLKKEFGNKYIVIPNPSYGDWESVLFDNKGGSLTGAQKDSTIRAKVKFDKPQ</sequence>
<reference evidence="2 3" key="1">
    <citation type="submission" date="2016-07" db="EMBL/GenBank/DDBJ databases">
        <title>Genomic analysis of zinc-resistant bacterium Mucilaginibacter pedocola TBZ30.</title>
        <authorList>
            <person name="Huang J."/>
            <person name="Tang J."/>
        </authorList>
    </citation>
    <scope>NUCLEOTIDE SEQUENCE [LARGE SCALE GENOMIC DNA]</scope>
    <source>
        <strain evidence="2 3">TBZ30</strain>
    </source>
</reference>
<dbReference type="OrthoDB" id="395856at2"/>
<dbReference type="PIRSF" id="PIRSF019271">
    <property type="entry name" value="Acid_Ptase_C"/>
    <property type="match status" value="1"/>
</dbReference>
<organism evidence="2 3">
    <name type="scientific">Mucilaginibacter pedocola</name>
    <dbReference type="NCBI Taxonomy" id="1792845"/>
    <lineage>
        <taxon>Bacteria</taxon>
        <taxon>Pseudomonadati</taxon>
        <taxon>Bacteroidota</taxon>
        <taxon>Sphingobacteriia</taxon>
        <taxon>Sphingobacteriales</taxon>
        <taxon>Sphingobacteriaceae</taxon>
        <taxon>Mucilaginibacter</taxon>
    </lineage>
</organism>
<dbReference type="Proteomes" id="UP000189739">
    <property type="component" value="Unassembled WGS sequence"/>
</dbReference>
<proteinExistence type="predicted"/>
<evidence type="ECO:0000313" key="3">
    <source>
        <dbReference type="Proteomes" id="UP000189739"/>
    </source>
</evidence>